<evidence type="ECO:0000313" key="1">
    <source>
        <dbReference type="EMBL" id="GAH38799.1"/>
    </source>
</evidence>
<accession>X1GB34</accession>
<proteinExistence type="predicted"/>
<sequence length="88" mass="10148">AEAMSCSKPVLIPDHCDNAEWVGGEQLYIPNDLPSLVANIKILLRNESQRNRLGVGNRHIMKAHYNYNDEMKRMEGLYENLIQEHKGR</sequence>
<dbReference type="EMBL" id="BARU01013607">
    <property type="protein sequence ID" value="GAH38799.1"/>
    <property type="molecule type" value="Genomic_DNA"/>
</dbReference>
<dbReference type="Gene3D" id="3.40.50.2000">
    <property type="entry name" value="Glycogen Phosphorylase B"/>
    <property type="match status" value="1"/>
</dbReference>
<feature type="non-terminal residue" evidence="1">
    <location>
        <position position="1"/>
    </location>
</feature>
<reference evidence="1" key="1">
    <citation type="journal article" date="2014" name="Front. Microbiol.">
        <title>High frequency of phylogenetically diverse reductive dehalogenase-homologous genes in deep subseafloor sedimentary metagenomes.</title>
        <authorList>
            <person name="Kawai M."/>
            <person name="Futagami T."/>
            <person name="Toyoda A."/>
            <person name="Takaki Y."/>
            <person name="Nishi S."/>
            <person name="Hori S."/>
            <person name="Arai W."/>
            <person name="Tsubouchi T."/>
            <person name="Morono Y."/>
            <person name="Uchiyama I."/>
            <person name="Ito T."/>
            <person name="Fujiyama A."/>
            <person name="Inagaki F."/>
            <person name="Takami H."/>
        </authorList>
    </citation>
    <scope>NUCLEOTIDE SEQUENCE</scope>
    <source>
        <strain evidence="1">Expedition CK06-06</strain>
    </source>
</reference>
<protein>
    <recommendedName>
        <fullName evidence="2">Glycosyl transferase family 1 domain-containing protein</fullName>
    </recommendedName>
</protein>
<gene>
    <name evidence="1" type="ORF">S03H2_24479</name>
</gene>
<dbReference type="AlphaFoldDB" id="X1GB34"/>
<evidence type="ECO:0008006" key="2">
    <source>
        <dbReference type="Google" id="ProtNLM"/>
    </source>
</evidence>
<organism evidence="1">
    <name type="scientific">marine sediment metagenome</name>
    <dbReference type="NCBI Taxonomy" id="412755"/>
    <lineage>
        <taxon>unclassified sequences</taxon>
        <taxon>metagenomes</taxon>
        <taxon>ecological metagenomes</taxon>
    </lineage>
</organism>
<dbReference type="SUPFAM" id="SSF53756">
    <property type="entry name" value="UDP-Glycosyltransferase/glycogen phosphorylase"/>
    <property type="match status" value="1"/>
</dbReference>
<name>X1GB34_9ZZZZ</name>
<comment type="caution">
    <text evidence="1">The sequence shown here is derived from an EMBL/GenBank/DDBJ whole genome shotgun (WGS) entry which is preliminary data.</text>
</comment>